<evidence type="ECO:0000313" key="2">
    <source>
        <dbReference type="Proteomes" id="UP000000845"/>
    </source>
</evidence>
<proteinExistence type="predicted"/>
<name>D1AHE2_SEBTE</name>
<dbReference type="HOGENOM" id="CLU_2036414_0_0_0"/>
<dbReference type="KEGG" id="str:Sterm_1310"/>
<dbReference type="AlphaFoldDB" id="D1AHE2"/>
<keyword evidence="2" id="KW-1185">Reference proteome</keyword>
<protein>
    <submittedName>
        <fullName evidence="1">Uncharacterized protein</fullName>
    </submittedName>
</protein>
<dbReference type="STRING" id="526218.Sterm_1310"/>
<reference evidence="2" key="1">
    <citation type="submission" date="2009-09" db="EMBL/GenBank/DDBJ databases">
        <title>The complete chromosome of Sebaldella termitidis ATCC 33386.</title>
        <authorList>
            <consortium name="US DOE Joint Genome Institute (JGI-PGF)"/>
            <person name="Lucas S."/>
            <person name="Copeland A."/>
            <person name="Lapidus A."/>
            <person name="Glavina del Rio T."/>
            <person name="Dalin E."/>
            <person name="Tice H."/>
            <person name="Bruce D."/>
            <person name="Goodwin L."/>
            <person name="Pitluck S."/>
            <person name="Kyrpides N."/>
            <person name="Mavromatis K."/>
            <person name="Ivanova N."/>
            <person name="Mikhailova N."/>
            <person name="Sims D."/>
            <person name="Meincke L."/>
            <person name="Brettin T."/>
            <person name="Detter J.C."/>
            <person name="Han C."/>
            <person name="Larimer F."/>
            <person name="Land M."/>
            <person name="Hauser L."/>
            <person name="Markowitz V."/>
            <person name="Cheng J.F."/>
            <person name="Hugenholtz P."/>
            <person name="Woyke T."/>
            <person name="Wu D."/>
            <person name="Eisen J.A."/>
        </authorList>
    </citation>
    <scope>NUCLEOTIDE SEQUENCE [LARGE SCALE GENOMIC DNA]</scope>
    <source>
        <strain evidence="2">ATCC 33386 / NCTC 11300</strain>
    </source>
</reference>
<dbReference type="Proteomes" id="UP000000845">
    <property type="component" value="Chromosome"/>
</dbReference>
<accession>D1AHE2</accession>
<organism evidence="1 2">
    <name type="scientific">Sebaldella termitidis (strain ATCC 33386 / NCTC 11300)</name>
    <dbReference type="NCBI Taxonomy" id="526218"/>
    <lineage>
        <taxon>Bacteria</taxon>
        <taxon>Fusobacteriati</taxon>
        <taxon>Fusobacteriota</taxon>
        <taxon>Fusobacteriia</taxon>
        <taxon>Fusobacteriales</taxon>
        <taxon>Leptotrichiaceae</taxon>
        <taxon>Sebaldella</taxon>
    </lineage>
</organism>
<dbReference type="EMBL" id="CP001739">
    <property type="protein sequence ID" value="ACZ08176.1"/>
    <property type="molecule type" value="Genomic_DNA"/>
</dbReference>
<evidence type="ECO:0000313" key="1">
    <source>
        <dbReference type="EMBL" id="ACZ08176.1"/>
    </source>
</evidence>
<sequence length="121" mass="14392">MIKIEILTRNSWKFNPINMPIPLEYNRVLSLNELKLLKRGLKPKVMEDKWFIFLEENTMHFARSWTRYCIFSIEIKILNNETVLLYKAIMESDKSIYKGGTSDSVLDDLIAMVIRYNKKND</sequence>
<gene>
    <name evidence="1" type="ordered locus">Sterm_1310</name>
</gene>
<reference evidence="1 2" key="2">
    <citation type="journal article" date="2010" name="Stand. Genomic Sci.">
        <title>Complete genome sequence of Sebaldella termitidis type strain (NCTC 11300).</title>
        <authorList>
            <person name="Harmon-Smith M."/>
            <person name="Celia L."/>
            <person name="Chertkov O."/>
            <person name="Lapidus A."/>
            <person name="Copeland A."/>
            <person name="Glavina Del Rio T."/>
            <person name="Nolan M."/>
            <person name="Lucas S."/>
            <person name="Tice H."/>
            <person name="Cheng J.F."/>
            <person name="Han C."/>
            <person name="Detter J.C."/>
            <person name="Bruce D."/>
            <person name="Goodwin L."/>
            <person name="Pitluck S."/>
            <person name="Pati A."/>
            <person name="Liolios K."/>
            <person name="Ivanova N."/>
            <person name="Mavromatis K."/>
            <person name="Mikhailova N."/>
            <person name="Chen A."/>
            <person name="Palaniappan K."/>
            <person name="Land M."/>
            <person name="Hauser L."/>
            <person name="Chang Y.J."/>
            <person name="Jeffries C.D."/>
            <person name="Brettin T."/>
            <person name="Goker M."/>
            <person name="Beck B."/>
            <person name="Bristow J."/>
            <person name="Eisen J.A."/>
            <person name="Markowitz V."/>
            <person name="Hugenholtz P."/>
            <person name="Kyrpides N.C."/>
            <person name="Klenk H.P."/>
            <person name="Chen F."/>
        </authorList>
    </citation>
    <scope>NUCLEOTIDE SEQUENCE [LARGE SCALE GENOMIC DNA]</scope>
    <source>
        <strain evidence="2">ATCC 33386 / NCTC 11300</strain>
    </source>
</reference>